<evidence type="ECO:0000259" key="6">
    <source>
        <dbReference type="PROSITE" id="PS50089"/>
    </source>
</evidence>
<keyword evidence="3" id="KW-0862">Zinc</keyword>
<dbReference type="Pfam" id="PF13445">
    <property type="entry name" value="zf-RING_UBOX"/>
    <property type="match status" value="1"/>
</dbReference>
<keyword evidence="2 4" id="KW-0863">Zinc-finger</keyword>
<dbReference type="SMART" id="SM00184">
    <property type="entry name" value="RING"/>
    <property type="match status" value="1"/>
</dbReference>
<comment type="caution">
    <text evidence="7">The sequence shown here is derived from an EMBL/GenBank/DDBJ whole genome shotgun (WGS) entry which is preliminary data.</text>
</comment>
<dbReference type="SUPFAM" id="SSF53300">
    <property type="entry name" value="vWA-like"/>
    <property type="match status" value="1"/>
</dbReference>
<evidence type="ECO:0000313" key="7">
    <source>
        <dbReference type="EMBL" id="CAK0894306.1"/>
    </source>
</evidence>
<dbReference type="InterPro" id="IPR036465">
    <property type="entry name" value="vWFA_dom_sf"/>
</dbReference>
<feature type="region of interest" description="Disordered" evidence="5">
    <location>
        <begin position="106"/>
        <end position="139"/>
    </location>
</feature>
<reference evidence="7" key="1">
    <citation type="submission" date="2023-10" db="EMBL/GenBank/DDBJ databases">
        <authorList>
            <person name="Chen Y."/>
            <person name="Shah S."/>
            <person name="Dougan E. K."/>
            <person name="Thang M."/>
            <person name="Chan C."/>
        </authorList>
    </citation>
    <scope>NUCLEOTIDE SEQUENCE [LARGE SCALE GENOMIC DNA]</scope>
</reference>
<keyword evidence="8" id="KW-1185">Reference proteome</keyword>
<feature type="compositionally biased region" description="Low complexity" evidence="5">
    <location>
        <begin position="110"/>
        <end position="129"/>
    </location>
</feature>
<sequence>MECPVCFHSYAAEPHTPKVLPCGHTVCAACVRALCSGDHAGLASCPVCRARCSEADISTNFALREAAAGLAAAALKGRSAAAGPRAEPVPAGPGVWEGLSQPLLRGGGAPAAQAPAAAPGQQTMPPAAGDLEPSAPPLDEAAWQVGPENVYEHATAHAVEVPAGLRPADDASWEAVRRPVLYGWGEQRERFMHRRPRCLMDQMVSGSGFYPPRMLHDSWFTDEELAMSLQLESLLEGTGHSRDLARDMLAARLYDVDVRIILDNSGSMQADMFGQTCSTGMSQAWIDMQGDAFNANLLMGRTFANMRQPRFNASPAPPQSPYSPSHRRWFFAREALRQWKPVYNVMGMDPWVYLLNPMTNFGNKVPLSRVDAIFADKPGGRTPMTQAIQRALQDHREDLPSSTLLLLILTDGEADDMVSFNAVLDRIQNQVFGDVQACFMGLSLVPRDIEWFENEECDETRIRTVEAYEVEQRQIQLREVVSREGAYNFYMHTFRVLVTNFFPADYDYEAPLQNFRHRLYITLHGRDRWYGLNNVCWKCAVSNLLCSACFIATCCHCNGWCQGNECGKMQYPECLESCFEQE</sequence>
<gene>
    <name evidence="7" type="ORF">PCOR1329_LOCUS73384</name>
</gene>
<protein>
    <recommendedName>
        <fullName evidence="6">RING-type domain-containing protein</fullName>
    </recommendedName>
</protein>
<name>A0ABN9X4M0_9DINO</name>
<evidence type="ECO:0000256" key="2">
    <source>
        <dbReference type="ARBA" id="ARBA00022771"/>
    </source>
</evidence>
<dbReference type="Gene3D" id="3.40.50.410">
    <property type="entry name" value="von Willebrand factor, type A domain"/>
    <property type="match status" value="1"/>
</dbReference>
<organism evidence="7 8">
    <name type="scientific">Prorocentrum cordatum</name>
    <dbReference type="NCBI Taxonomy" id="2364126"/>
    <lineage>
        <taxon>Eukaryota</taxon>
        <taxon>Sar</taxon>
        <taxon>Alveolata</taxon>
        <taxon>Dinophyceae</taxon>
        <taxon>Prorocentrales</taxon>
        <taxon>Prorocentraceae</taxon>
        <taxon>Prorocentrum</taxon>
    </lineage>
</organism>
<dbReference type="PANTHER" id="PTHR22791">
    <property type="entry name" value="RING-TYPE DOMAIN-CONTAINING PROTEIN"/>
    <property type="match status" value="1"/>
</dbReference>
<dbReference type="SUPFAM" id="SSF57850">
    <property type="entry name" value="RING/U-box"/>
    <property type="match status" value="1"/>
</dbReference>
<dbReference type="PANTHER" id="PTHR22791:SF34">
    <property type="entry name" value="RING-TYPE DOMAIN-CONTAINING PROTEIN"/>
    <property type="match status" value="1"/>
</dbReference>
<evidence type="ECO:0000256" key="1">
    <source>
        <dbReference type="ARBA" id="ARBA00022723"/>
    </source>
</evidence>
<dbReference type="InterPro" id="IPR001841">
    <property type="entry name" value="Znf_RING"/>
</dbReference>
<proteinExistence type="predicted"/>
<dbReference type="Gene3D" id="3.30.40.10">
    <property type="entry name" value="Zinc/RING finger domain, C3HC4 (zinc finger)"/>
    <property type="match status" value="1"/>
</dbReference>
<dbReference type="Proteomes" id="UP001189429">
    <property type="component" value="Unassembled WGS sequence"/>
</dbReference>
<dbReference type="InterPro" id="IPR017907">
    <property type="entry name" value="Znf_RING_CS"/>
</dbReference>
<evidence type="ECO:0000256" key="3">
    <source>
        <dbReference type="ARBA" id="ARBA00022833"/>
    </source>
</evidence>
<dbReference type="InterPro" id="IPR027370">
    <property type="entry name" value="Znf-RING_euk"/>
</dbReference>
<evidence type="ECO:0000313" key="8">
    <source>
        <dbReference type="Proteomes" id="UP001189429"/>
    </source>
</evidence>
<keyword evidence="1" id="KW-0479">Metal-binding</keyword>
<accession>A0ABN9X4M0</accession>
<evidence type="ECO:0000256" key="5">
    <source>
        <dbReference type="SAM" id="MobiDB-lite"/>
    </source>
</evidence>
<feature type="domain" description="RING-type" evidence="6">
    <location>
        <begin position="3"/>
        <end position="49"/>
    </location>
</feature>
<dbReference type="InterPro" id="IPR013083">
    <property type="entry name" value="Znf_RING/FYVE/PHD"/>
</dbReference>
<dbReference type="PROSITE" id="PS50089">
    <property type="entry name" value="ZF_RING_2"/>
    <property type="match status" value="1"/>
</dbReference>
<dbReference type="PROSITE" id="PS00518">
    <property type="entry name" value="ZF_RING_1"/>
    <property type="match status" value="1"/>
</dbReference>
<evidence type="ECO:0000256" key="4">
    <source>
        <dbReference type="PROSITE-ProRule" id="PRU00175"/>
    </source>
</evidence>
<dbReference type="EMBL" id="CAUYUJ010019880">
    <property type="protein sequence ID" value="CAK0894306.1"/>
    <property type="molecule type" value="Genomic_DNA"/>
</dbReference>
<dbReference type="InterPro" id="IPR051435">
    <property type="entry name" value="RING_finger_E3_ubiq-ligases"/>
</dbReference>